<evidence type="ECO:0000259" key="3">
    <source>
        <dbReference type="Pfam" id="PF03572"/>
    </source>
</evidence>
<dbReference type="PANTHER" id="PTHR32060">
    <property type="entry name" value="TAIL-SPECIFIC PROTEASE"/>
    <property type="match status" value="1"/>
</dbReference>
<proteinExistence type="predicted"/>
<dbReference type="Gene3D" id="3.30.750.170">
    <property type="match status" value="1"/>
</dbReference>
<dbReference type="InterPro" id="IPR036034">
    <property type="entry name" value="PDZ_sf"/>
</dbReference>
<dbReference type="MEROPS" id="S41.012"/>
<dbReference type="GO" id="GO:0004175">
    <property type="term" value="F:endopeptidase activity"/>
    <property type="evidence" value="ECO:0007669"/>
    <property type="project" value="TreeGrafter"/>
</dbReference>
<dbReference type="GO" id="GO:0006508">
    <property type="term" value="P:proteolysis"/>
    <property type="evidence" value="ECO:0007669"/>
    <property type="project" value="InterPro"/>
</dbReference>
<dbReference type="KEGG" id="pbr:PB2503_01492"/>
<dbReference type="GO" id="GO:0007165">
    <property type="term" value="P:signal transduction"/>
    <property type="evidence" value="ECO:0007669"/>
    <property type="project" value="TreeGrafter"/>
</dbReference>
<dbReference type="eggNOG" id="COG0793">
    <property type="taxonomic scope" value="Bacteria"/>
</dbReference>
<reference evidence="5" key="1">
    <citation type="submission" date="2010-08" db="EMBL/GenBank/DDBJ databases">
        <title>Genome sequence of Parvularcula bermudensis HTCC2503.</title>
        <authorList>
            <person name="Kang D.-M."/>
            <person name="Oh H.-M."/>
            <person name="Cho J.-C."/>
        </authorList>
    </citation>
    <scope>NUCLEOTIDE SEQUENCE [LARGE SCALE GENOMIC DNA]</scope>
    <source>
        <strain evidence="5">ATCC BAA-594 / HTCC2503 / KCTC 12087</strain>
    </source>
</reference>
<feature type="chain" id="PRO_5003140482" description="Tail specific protease domain-containing protein" evidence="2">
    <location>
        <begin position="21"/>
        <end position="560"/>
    </location>
</feature>
<keyword evidence="2" id="KW-0732">Signal</keyword>
<evidence type="ECO:0000256" key="1">
    <source>
        <dbReference type="SAM" id="MobiDB-lite"/>
    </source>
</evidence>
<keyword evidence="5" id="KW-1185">Reference proteome</keyword>
<reference evidence="4 5" key="2">
    <citation type="journal article" date="2011" name="J. Bacteriol.">
        <title>Complete genome sequence of strain HTCC2503T of Parvularcula bermudensis, the type species of the order "Parvularculales" in the class Alphaproteobacteria.</title>
        <authorList>
            <person name="Oh H.M."/>
            <person name="Kang I."/>
            <person name="Vergin K.L."/>
            <person name="Kang D."/>
            <person name="Rhee K.H."/>
            <person name="Giovannoni S.J."/>
            <person name="Cho J.C."/>
        </authorList>
    </citation>
    <scope>NUCLEOTIDE SEQUENCE [LARGE SCALE GENOMIC DNA]</scope>
    <source>
        <strain evidence="5">ATCC BAA-594 / HTCC2503 / KCTC 12087</strain>
    </source>
</reference>
<dbReference type="GO" id="GO:0030288">
    <property type="term" value="C:outer membrane-bounded periplasmic space"/>
    <property type="evidence" value="ECO:0007669"/>
    <property type="project" value="TreeGrafter"/>
</dbReference>
<dbReference type="RefSeq" id="WP_013299351.1">
    <property type="nucleotide sequence ID" value="NC_014414.1"/>
</dbReference>
<dbReference type="InterPro" id="IPR005151">
    <property type="entry name" value="Tail-specific_protease"/>
</dbReference>
<dbReference type="STRING" id="314260.PB2503_01492"/>
<sequence>MRAVRAVFIGAAALLTFPFAGCSSGGGGGGDDGVATSPTPMDDGGSGGSSPPLSAGDPQWRAGEYPPADDFKDRCAAPRSGVDSEGNVFPDQPGSLRDEQFWLRSWTHETYLFNDEVIDRDPADFPSAAAYFDVLKTEETFRPGKPKDEFHFSQPTADYLDSRNAVASIGYGAAITVVRPTPPREIRITATQERAPTAFVPGAQLVAVDGIDLVHGITTEAERRTALAALYPRAAGEVHHFHLRVPGEAALRTVTAQAIPVKGGAVDDLQTFATTEGRTGYIRIGTFGTYQAERDIFDAMSTLEAADIEELILDLRYNTGGILAIASQLSYMIAGTSRTRDKVFEGFRFNDDAGELNPTTGDPNTPFPFYDTGLGFSLTATTALPTLNNLDRVVILTSGETCSASESVLNGLRGIDFPIVVIGGGTCGKPFGFFPTDNCGTTYFTLQFEGINDKGQGGYIDGFIPADSPAPYGERLPGCAIEAAPSDPIGEAGDPLYDAALTYIETGSCPATPTSPLASAMAAGPQRSGAVATRAAIGLPLIPDRGISAGRARDVVRPAK</sequence>
<feature type="domain" description="Tail specific protease" evidence="3">
    <location>
        <begin position="278"/>
        <end position="429"/>
    </location>
</feature>
<feature type="region of interest" description="Disordered" evidence="1">
    <location>
        <begin position="27"/>
        <end position="94"/>
    </location>
</feature>
<dbReference type="Pfam" id="PF03572">
    <property type="entry name" value="Peptidase_S41"/>
    <property type="match status" value="1"/>
</dbReference>
<dbReference type="EMBL" id="CP002156">
    <property type="protein sequence ID" value="ADM08377.1"/>
    <property type="molecule type" value="Genomic_DNA"/>
</dbReference>
<accession>E0TBK2</accession>
<dbReference type="HOGENOM" id="CLU_031949_2_0_5"/>
<evidence type="ECO:0000256" key="2">
    <source>
        <dbReference type="SAM" id="SignalP"/>
    </source>
</evidence>
<dbReference type="AlphaFoldDB" id="E0TBK2"/>
<dbReference type="Proteomes" id="UP000001302">
    <property type="component" value="Chromosome"/>
</dbReference>
<dbReference type="OrthoDB" id="7168509at2"/>
<evidence type="ECO:0000313" key="5">
    <source>
        <dbReference type="Proteomes" id="UP000001302"/>
    </source>
</evidence>
<feature type="signal peptide" evidence="2">
    <location>
        <begin position="1"/>
        <end position="20"/>
    </location>
</feature>
<dbReference type="GO" id="GO:0008236">
    <property type="term" value="F:serine-type peptidase activity"/>
    <property type="evidence" value="ECO:0007669"/>
    <property type="project" value="InterPro"/>
</dbReference>
<dbReference type="PANTHER" id="PTHR32060:SF30">
    <property type="entry name" value="CARBOXY-TERMINAL PROCESSING PROTEASE CTPA"/>
    <property type="match status" value="1"/>
</dbReference>
<evidence type="ECO:0000313" key="4">
    <source>
        <dbReference type="EMBL" id="ADM08377.1"/>
    </source>
</evidence>
<dbReference type="Gene3D" id="3.90.226.10">
    <property type="entry name" value="2-enoyl-CoA Hydratase, Chain A, domain 1"/>
    <property type="match status" value="1"/>
</dbReference>
<protein>
    <recommendedName>
        <fullName evidence="3">Tail specific protease domain-containing protein</fullName>
    </recommendedName>
</protein>
<feature type="compositionally biased region" description="Low complexity" evidence="1">
    <location>
        <begin position="37"/>
        <end position="58"/>
    </location>
</feature>
<dbReference type="InterPro" id="IPR029045">
    <property type="entry name" value="ClpP/crotonase-like_dom_sf"/>
</dbReference>
<name>E0TBK2_PARBH</name>
<dbReference type="Gene3D" id="2.30.42.10">
    <property type="match status" value="1"/>
</dbReference>
<organism evidence="4 5">
    <name type="scientific">Parvularcula bermudensis (strain ATCC BAA-594 / HTCC2503 / KCTC 12087)</name>
    <dbReference type="NCBI Taxonomy" id="314260"/>
    <lineage>
        <taxon>Bacteria</taxon>
        <taxon>Pseudomonadati</taxon>
        <taxon>Pseudomonadota</taxon>
        <taxon>Alphaproteobacteria</taxon>
        <taxon>Parvularculales</taxon>
        <taxon>Parvularculaceae</taxon>
        <taxon>Parvularcula</taxon>
    </lineage>
</organism>
<gene>
    <name evidence="4" type="ordered locus">PB2503_01492</name>
</gene>
<dbReference type="SUPFAM" id="SSF52096">
    <property type="entry name" value="ClpP/crotonase"/>
    <property type="match status" value="1"/>
</dbReference>